<dbReference type="RefSeq" id="WP_108306755.1">
    <property type="nucleotide sequence ID" value="NZ_QAFW01000012.1"/>
</dbReference>
<reference evidence="2" key="1">
    <citation type="journal article" date="2021" name="PeerJ">
        <title>Extensive microbial diversity within the chicken gut microbiome revealed by metagenomics and culture.</title>
        <authorList>
            <person name="Gilroy R."/>
            <person name="Ravi A."/>
            <person name="Getino M."/>
            <person name="Pursley I."/>
            <person name="Horton D.L."/>
            <person name="Alikhan N.F."/>
            <person name="Baker D."/>
            <person name="Gharbi K."/>
            <person name="Hall N."/>
            <person name="Watson M."/>
            <person name="Adriaenssens E.M."/>
            <person name="Foster-Nyarko E."/>
            <person name="Jarju S."/>
            <person name="Secka A."/>
            <person name="Antonio M."/>
            <person name="Oren A."/>
            <person name="Chaudhuri R.R."/>
            <person name="La Ragione R."/>
            <person name="Hildebrand F."/>
            <person name="Pallen M.J."/>
        </authorList>
    </citation>
    <scope>NUCLEOTIDE SEQUENCE</scope>
    <source>
        <strain evidence="2">CHK160-4876</strain>
    </source>
</reference>
<dbReference type="OrthoDB" id="1703838at2"/>
<organism evidence="2 3">
    <name type="scientific">Metalysinibacillus jejuensis</name>
    <dbReference type="NCBI Taxonomy" id="914327"/>
    <lineage>
        <taxon>Bacteria</taxon>
        <taxon>Bacillati</taxon>
        <taxon>Bacillota</taxon>
        <taxon>Bacilli</taxon>
        <taxon>Bacillales</taxon>
        <taxon>Caryophanaceae</taxon>
        <taxon>Metalysinibacillus</taxon>
    </lineage>
</organism>
<comment type="caution">
    <text evidence="2">The sequence shown here is derived from an EMBL/GenBank/DDBJ whole genome shotgun (WGS) entry which is preliminary data.</text>
</comment>
<proteinExistence type="predicted"/>
<gene>
    <name evidence="2" type="ORF">K8V30_04525</name>
</gene>
<reference evidence="2" key="2">
    <citation type="submission" date="2021-09" db="EMBL/GenBank/DDBJ databases">
        <authorList>
            <person name="Gilroy R."/>
        </authorList>
    </citation>
    <scope>NUCLEOTIDE SEQUENCE</scope>
    <source>
        <strain evidence="2">CHK160-4876</strain>
    </source>
</reference>
<name>A0A921T4R8_9BACL</name>
<accession>A0A921T4R8</accession>
<protein>
    <submittedName>
        <fullName evidence="2">Uncharacterized protein</fullName>
    </submittedName>
</protein>
<evidence type="ECO:0000313" key="2">
    <source>
        <dbReference type="EMBL" id="HJH10953.1"/>
    </source>
</evidence>
<evidence type="ECO:0000313" key="3">
    <source>
        <dbReference type="Proteomes" id="UP000700212"/>
    </source>
</evidence>
<dbReference type="EMBL" id="DYTV01000055">
    <property type="protein sequence ID" value="HJH10953.1"/>
    <property type="molecule type" value="Genomic_DNA"/>
</dbReference>
<feature type="signal peptide" evidence="1">
    <location>
        <begin position="1"/>
        <end position="25"/>
    </location>
</feature>
<evidence type="ECO:0000256" key="1">
    <source>
        <dbReference type="SAM" id="SignalP"/>
    </source>
</evidence>
<feature type="chain" id="PRO_5037988046" evidence="1">
    <location>
        <begin position="26"/>
        <end position="456"/>
    </location>
</feature>
<sequence>MKKIAGVLSTFVLAMVLAFPLAAQAKDNLGTITGSLTSIDPKGMYITVQLNRSTNQTFYINSNTVYRKNSGVVDISEMYVGDVVSLTLASPSSSLVTSLTIQSVGTQVENIYRGTITAVNSATNRLTVRNEQPLEDWEFGFRVNAKQTTTNFQSRTPIYVGNKKVAKTALKKYINSDVYYVTTKQFGKEVIQQMIVRENNERTYYEPMLAVDTRYKFMDLANVGRMYFHDGSILVRNGRLIKPTGLTVANQAYVVTDGHTRNNFVHVAQVMHDSFTSANFAGHELYYGKIEQVSDNYLMEVTDAVKYDRNRWTFTDDDVFSYSNSTVAKVDLDAQIISLKAEMDLFNYEGDYAYFYVKDGHVQALQIIDQADHLSTVTAVGRVSDVNLNLGQLTLKDVAQWRASGFVQSGRLVDMTIDRALIIKGGKVIEASQLKMHDRIVVIYDDALQAAILLVD</sequence>
<dbReference type="AlphaFoldDB" id="A0A921T4R8"/>
<keyword evidence="1" id="KW-0732">Signal</keyword>
<dbReference type="Proteomes" id="UP000700212">
    <property type="component" value="Unassembled WGS sequence"/>
</dbReference>